<dbReference type="Proteomes" id="UP001437256">
    <property type="component" value="Unassembled WGS sequence"/>
</dbReference>
<organism evidence="2 3">
    <name type="scientific">Marasmius tenuissimus</name>
    <dbReference type="NCBI Taxonomy" id="585030"/>
    <lineage>
        <taxon>Eukaryota</taxon>
        <taxon>Fungi</taxon>
        <taxon>Dikarya</taxon>
        <taxon>Basidiomycota</taxon>
        <taxon>Agaricomycotina</taxon>
        <taxon>Agaricomycetes</taxon>
        <taxon>Agaricomycetidae</taxon>
        <taxon>Agaricales</taxon>
        <taxon>Marasmiineae</taxon>
        <taxon>Marasmiaceae</taxon>
        <taxon>Marasmius</taxon>
    </lineage>
</organism>
<accession>A0ABR2ZAT2</accession>
<gene>
    <name evidence="2" type="ORF">AAF712_014662</name>
</gene>
<sequence>MSTRGKSKRTAANDVASTLQNSDEVQMESHVPDHPTQSPTLSVGRLAGDTRHPKVSSDVQAGTSWAMETDPGGILGNLGLAPPPPIETLNNFRKRETENLIKVARLLSKLDNSWNSEKQSLGKQAQRHGRLVEEGFTQLKRIQSTLDLVSSQPSRAAPHEKLEYLSSA</sequence>
<dbReference type="EMBL" id="JBBXMP010000289">
    <property type="protein sequence ID" value="KAL0058661.1"/>
    <property type="molecule type" value="Genomic_DNA"/>
</dbReference>
<feature type="compositionally biased region" description="Basic and acidic residues" evidence="1">
    <location>
        <begin position="157"/>
        <end position="168"/>
    </location>
</feature>
<feature type="region of interest" description="Disordered" evidence="1">
    <location>
        <begin position="147"/>
        <end position="168"/>
    </location>
</feature>
<name>A0ABR2ZAT2_9AGAR</name>
<evidence type="ECO:0008006" key="4">
    <source>
        <dbReference type="Google" id="ProtNLM"/>
    </source>
</evidence>
<reference evidence="2 3" key="1">
    <citation type="submission" date="2024-05" db="EMBL/GenBank/DDBJ databases">
        <title>A draft genome resource for the thread blight pathogen Marasmius tenuissimus strain MS-2.</title>
        <authorList>
            <person name="Yulfo-Soto G.E."/>
            <person name="Baruah I.K."/>
            <person name="Amoako-Attah I."/>
            <person name="Bukari Y."/>
            <person name="Meinhardt L.W."/>
            <person name="Bailey B.A."/>
            <person name="Cohen S.P."/>
        </authorList>
    </citation>
    <scope>NUCLEOTIDE SEQUENCE [LARGE SCALE GENOMIC DNA]</scope>
    <source>
        <strain evidence="2 3">MS-2</strain>
    </source>
</reference>
<feature type="compositionally biased region" description="Polar residues" evidence="1">
    <location>
        <begin position="15"/>
        <end position="24"/>
    </location>
</feature>
<evidence type="ECO:0000313" key="2">
    <source>
        <dbReference type="EMBL" id="KAL0058661.1"/>
    </source>
</evidence>
<evidence type="ECO:0000313" key="3">
    <source>
        <dbReference type="Proteomes" id="UP001437256"/>
    </source>
</evidence>
<feature type="non-terminal residue" evidence="2">
    <location>
        <position position="168"/>
    </location>
</feature>
<protein>
    <recommendedName>
        <fullName evidence="4">Biogenesis of lysosome-related organelles complex 1 subunit 3</fullName>
    </recommendedName>
</protein>
<evidence type="ECO:0000256" key="1">
    <source>
        <dbReference type="SAM" id="MobiDB-lite"/>
    </source>
</evidence>
<keyword evidence="3" id="KW-1185">Reference proteome</keyword>
<proteinExistence type="predicted"/>
<feature type="region of interest" description="Disordered" evidence="1">
    <location>
        <begin position="1"/>
        <end position="82"/>
    </location>
</feature>
<comment type="caution">
    <text evidence="2">The sequence shown here is derived from an EMBL/GenBank/DDBJ whole genome shotgun (WGS) entry which is preliminary data.</text>
</comment>